<dbReference type="InterPro" id="IPR000600">
    <property type="entry name" value="ROK"/>
</dbReference>
<dbReference type="SUPFAM" id="SSF53067">
    <property type="entry name" value="Actin-like ATPase domain"/>
    <property type="match status" value="1"/>
</dbReference>
<comment type="function">
    <text evidence="1">Transcriptional repressor of xylose-utilizing enzymes.</text>
</comment>
<dbReference type="PANTHER" id="PTHR18964">
    <property type="entry name" value="ROK (REPRESSOR, ORF, KINASE) FAMILY"/>
    <property type="match status" value="1"/>
</dbReference>
<keyword evidence="3" id="KW-0859">Xylose metabolism</keyword>
<evidence type="ECO:0000313" key="5">
    <source>
        <dbReference type="Proteomes" id="UP000480185"/>
    </source>
</evidence>
<dbReference type="OrthoDB" id="9796533at2"/>
<dbReference type="InterPro" id="IPR036388">
    <property type="entry name" value="WH-like_DNA-bd_sf"/>
</dbReference>
<dbReference type="Pfam" id="PF00480">
    <property type="entry name" value="ROK"/>
    <property type="match status" value="1"/>
</dbReference>
<keyword evidence="5" id="KW-1185">Reference proteome</keyword>
<evidence type="ECO:0000313" key="4">
    <source>
        <dbReference type="EMBL" id="MRG87509.1"/>
    </source>
</evidence>
<dbReference type="Gene3D" id="3.30.420.40">
    <property type="match status" value="2"/>
</dbReference>
<dbReference type="InterPro" id="IPR036390">
    <property type="entry name" value="WH_DNA-bd_sf"/>
</dbReference>
<dbReference type="CDD" id="cd24076">
    <property type="entry name" value="ASKHA_ATPase_ROK_BsXylR-like"/>
    <property type="match status" value="1"/>
</dbReference>
<keyword evidence="3" id="KW-0119">Carbohydrate metabolism</keyword>
<reference evidence="4 5" key="1">
    <citation type="submission" date="2019-11" db="EMBL/GenBank/DDBJ databases">
        <authorList>
            <person name="Li J."/>
        </authorList>
    </citation>
    <scope>NUCLEOTIDE SEQUENCE [LARGE SCALE GENOMIC DNA]</scope>
    <source>
        <strain evidence="4 5">J4</strain>
    </source>
</reference>
<dbReference type="InterPro" id="IPR043129">
    <property type="entry name" value="ATPase_NBD"/>
</dbReference>
<gene>
    <name evidence="4" type="ORF">GH754_14540</name>
</gene>
<comment type="similarity">
    <text evidence="2">Belongs to the ROK (NagC/XylR) family.</text>
</comment>
<sequence length="394" mass="43817">MQTTTGNQKLVKQINKKIVLQTIKDHGPISRADISQQSRLNKGTVSSLVSELMEEHLTYESGIGESKGGRRPVMLLFNEQAGFTIGIDLGVNYILGILTDLQGTIVEKKEVKYFEGAKYKLIMKYLFEVIEYLINTAPDSPYGIVGIGIGVPGIVSKEGHVLLAPNLEWDDIPLKEIVENEFHVPVLIDNEANAGAYGEKHLGAGQNHQNVVYVSAGIGIGVGLILKNELYRGLNGFAGEFGHMKVELNGTKCRCGSHGCWEMYASEHTLLELAKSHDRYVNEELSLEYLVEQADKGDTTAQDLFEHIAKYLGYGISNLINSFNPEQIIIGNRLAVARKWIEKPMTEMIHAHALRFHLKPLQIDFSQLSVYSASLGVSTFAIEKFLNRELQMIE</sequence>
<dbReference type="PANTHER" id="PTHR18964:SF149">
    <property type="entry name" value="BIFUNCTIONAL UDP-N-ACETYLGLUCOSAMINE 2-EPIMERASE_N-ACETYLMANNOSAMINE KINASE"/>
    <property type="match status" value="1"/>
</dbReference>
<name>A0A6G1X9A0_9BACI</name>
<evidence type="ECO:0000256" key="2">
    <source>
        <dbReference type="ARBA" id="ARBA00006479"/>
    </source>
</evidence>
<dbReference type="EMBL" id="WJNH01000009">
    <property type="protein sequence ID" value="MRG87509.1"/>
    <property type="molecule type" value="Genomic_DNA"/>
</dbReference>
<dbReference type="RefSeq" id="WP_153729389.1">
    <property type="nucleotide sequence ID" value="NZ_WJNH01000009.1"/>
</dbReference>
<dbReference type="SUPFAM" id="SSF46785">
    <property type="entry name" value="Winged helix' DNA-binding domain"/>
    <property type="match status" value="1"/>
</dbReference>
<dbReference type="GO" id="GO:0042732">
    <property type="term" value="P:D-xylose metabolic process"/>
    <property type="evidence" value="ECO:0007669"/>
    <property type="project" value="UniProtKB-KW"/>
</dbReference>
<comment type="caution">
    <text evidence="4">The sequence shown here is derived from an EMBL/GenBank/DDBJ whole genome shotgun (WGS) entry which is preliminary data.</text>
</comment>
<dbReference type="Proteomes" id="UP000480185">
    <property type="component" value="Unassembled WGS sequence"/>
</dbReference>
<protein>
    <submittedName>
        <fullName evidence="4">ROK family protein</fullName>
    </submittedName>
</protein>
<dbReference type="Gene3D" id="1.10.10.10">
    <property type="entry name" value="Winged helix-like DNA-binding domain superfamily/Winged helix DNA-binding domain"/>
    <property type="match status" value="1"/>
</dbReference>
<organism evidence="4 5">
    <name type="scientific">Salinibacillus xinjiangensis</name>
    <dbReference type="NCBI Taxonomy" id="1229268"/>
    <lineage>
        <taxon>Bacteria</taxon>
        <taxon>Bacillati</taxon>
        <taxon>Bacillota</taxon>
        <taxon>Bacilli</taxon>
        <taxon>Bacillales</taxon>
        <taxon>Bacillaceae</taxon>
        <taxon>Salinibacillus</taxon>
    </lineage>
</organism>
<dbReference type="AlphaFoldDB" id="A0A6G1X9A0"/>
<proteinExistence type="inferred from homology"/>
<accession>A0A6G1X9A0</accession>
<evidence type="ECO:0000256" key="3">
    <source>
        <dbReference type="ARBA" id="ARBA00022629"/>
    </source>
</evidence>
<evidence type="ECO:0000256" key="1">
    <source>
        <dbReference type="ARBA" id="ARBA00002486"/>
    </source>
</evidence>